<dbReference type="PANTHER" id="PTHR42881">
    <property type="entry name" value="PROLYL ENDOPEPTIDASE"/>
    <property type="match status" value="1"/>
</dbReference>
<comment type="catalytic activity">
    <reaction evidence="1">
        <text>Hydrolysis of Pro-|-Xaa &gt;&gt; Ala-|-Xaa in oligopeptides.</text>
        <dbReference type="EC" id="3.4.21.26"/>
    </reaction>
</comment>
<evidence type="ECO:0000259" key="7">
    <source>
        <dbReference type="Pfam" id="PF00326"/>
    </source>
</evidence>
<dbReference type="Pfam" id="PF02897">
    <property type="entry name" value="Peptidase_S9_N"/>
    <property type="match status" value="1"/>
</dbReference>
<dbReference type="EC" id="3.4.21.26" evidence="3"/>
<dbReference type="InterPro" id="IPR002471">
    <property type="entry name" value="Pept_S9_AS"/>
</dbReference>
<evidence type="ECO:0000256" key="5">
    <source>
        <dbReference type="ARBA" id="ARBA00022801"/>
    </source>
</evidence>
<dbReference type="InterPro" id="IPR002470">
    <property type="entry name" value="Peptidase_S9A"/>
</dbReference>
<keyword evidence="6" id="KW-0720">Serine protease</keyword>
<feature type="domain" description="Peptidase S9A N-terminal" evidence="8">
    <location>
        <begin position="4"/>
        <end position="403"/>
    </location>
</feature>
<evidence type="ECO:0000256" key="3">
    <source>
        <dbReference type="ARBA" id="ARBA00011897"/>
    </source>
</evidence>
<dbReference type="Proteomes" id="UP001597387">
    <property type="component" value="Unassembled WGS sequence"/>
</dbReference>
<dbReference type="InterPro" id="IPR051167">
    <property type="entry name" value="Prolyl_oligopep/macrocyclase"/>
</dbReference>
<evidence type="ECO:0000313" key="10">
    <source>
        <dbReference type="Proteomes" id="UP001597387"/>
    </source>
</evidence>
<evidence type="ECO:0000313" key="9">
    <source>
        <dbReference type="EMBL" id="MFD2161796.1"/>
    </source>
</evidence>
<evidence type="ECO:0000256" key="4">
    <source>
        <dbReference type="ARBA" id="ARBA00022670"/>
    </source>
</evidence>
<dbReference type="Gene3D" id="2.130.10.120">
    <property type="entry name" value="Prolyl oligopeptidase, N-terminal domain"/>
    <property type="match status" value="1"/>
</dbReference>
<feature type="domain" description="Peptidase S9 prolyl oligopeptidase catalytic" evidence="7">
    <location>
        <begin position="461"/>
        <end position="674"/>
    </location>
</feature>
<dbReference type="SUPFAM" id="SSF50993">
    <property type="entry name" value="Peptidase/esterase 'gauge' domain"/>
    <property type="match status" value="1"/>
</dbReference>
<dbReference type="InterPro" id="IPR023302">
    <property type="entry name" value="Pept_S9A_N"/>
</dbReference>
<keyword evidence="4" id="KW-0645">Protease</keyword>
<protein>
    <recommendedName>
        <fullName evidence="3">prolyl oligopeptidase</fullName>
        <ecNumber evidence="3">3.4.21.26</ecNumber>
    </recommendedName>
</protein>
<dbReference type="PANTHER" id="PTHR42881:SF2">
    <property type="entry name" value="PROLYL ENDOPEPTIDASE"/>
    <property type="match status" value="1"/>
</dbReference>
<dbReference type="EMBL" id="JBHUHZ010000001">
    <property type="protein sequence ID" value="MFD2161796.1"/>
    <property type="molecule type" value="Genomic_DNA"/>
</dbReference>
<accession>A0ABW4ZJ13</accession>
<organism evidence="9 10">
    <name type="scientific">Paradesertivirga mongoliensis</name>
    <dbReference type="NCBI Taxonomy" id="2100740"/>
    <lineage>
        <taxon>Bacteria</taxon>
        <taxon>Pseudomonadati</taxon>
        <taxon>Bacteroidota</taxon>
        <taxon>Sphingobacteriia</taxon>
        <taxon>Sphingobacteriales</taxon>
        <taxon>Sphingobacteriaceae</taxon>
        <taxon>Paradesertivirga</taxon>
    </lineage>
</organism>
<comment type="similarity">
    <text evidence="2">Belongs to the peptidase S9A family.</text>
</comment>
<dbReference type="InterPro" id="IPR029058">
    <property type="entry name" value="AB_hydrolase_fold"/>
</dbReference>
<name>A0ABW4ZJ13_9SPHI</name>
<proteinExistence type="inferred from homology"/>
<sequence>MNYPVSKKDNTVDTYFGSSVVDPYRWLENDMAEDTKAWVTEQNKVTQNYLSKIPYRNALKKRLEQLWNYEKYSAPFKEGDYIYFYKNDGLQNQAVLYRQKEGQEPEIFLDPNKFSKDGTTSLADIEFTKDGSIAAYQLSEGGSDWRKVIVIRTEDKSVVGDTLIDVKFSGLAWKGNEGFYYSSYDKPKAGSQLSGLTQYHKLYFHKLGTPQSEDILVFGGEATPRRYIGASITEDGRYLAITAANSTTGNELYFQDLSTGGPIITVVNNFDSESYVLDNEGSKLFIFTNLNAPNNKIVTVDAAKPAPENWKDLIKETPNVLNAGTAGGKLFANYLKDATSLVMQYNMDGTLERTISLPGVGTASGFNGKKEEKEIYYSFTSYVYPTTIFKYDIGSGSSGLYKKSGVLFDPSLYESKQVFYTSKDGTKIPMIITHKKGLKLDGKNPTLLYGYGGFSVSLTPAFSTSNIILLEQGGVYAVPNLRGGGEYGEKWHIAGTKMQKQNVFDDFIAAAEYLISNKYTSKDFLAISGGSNGGLLVGAAITQRPDLFKVALPAVGVLDMLRYNKFTAGAGWAYDYGTAEDSKEMFEYLLKYSPYHALKPGTQYPATMITTADHDDRVVPAHSFKFAARLQEMHKGANPVLIRIDTKAGHGAGKSTAQIIDEQADKWSFLFYNLDFKTLPVILR</sequence>
<dbReference type="Gene3D" id="3.40.50.1820">
    <property type="entry name" value="alpha/beta hydrolase"/>
    <property type="match status" value="1"/>
</dbReference>
<evidence type="ECO:0000256" key="2">
    <source>
        <dbReference type="ARBA" id="ARBA00005228"/>
    </source>
</evidence>
<evidence type="ECO:0000259" key="8">
    <source>
        <dbReference type="Pfam" id="PF02897"/>
    </source>
</evidence>
<dbReference type="PROSITE" id="PS00708">
    <property type="entry name" value="PRO_ENDOPEP_SER"/>
    <property type="match status" value="1"/>
</dbReference>
<comment type="caution">
    <text evidence="9">The sequence shown here is derived from an EMBL/GenBank/DDBJ whole genome shotgun (WGS) entry which is preliminary data.</text>
</comment>
<dbReference type="InterPro" id="IPR001375">
    <property type="entry name" value="Peptidase_S9_cat"/>
</dbReference>
<evidence type="ECO:0000256" key="1">
    <source>
        <dbReference type="ARBA" id="ARBA00001070"/>
    </source>
</evidence>
<dbReference type="SUPFAM" id="SSF53474">
    <property type="entry name" value="alpha/beta-Hydrolases"/>
    <property type="match status" value="1"/>
</dbReference>
<dbReference type="RefSeq" id="WP_255898539.1">
    <property type="nucleotide sequence ID" value="NZ_JAFMZO010000001.1"/>
</dbReference>
<reference evidence="10" key="1">
    <citation type="journal article" date="2019" name="Int. J. Syst. Evol. Microbiol.">
        <title>The Global Catalogue of Microorganisms (GCM) 10K type strain sequencing project: providing services to taxonomists for standard genome sequencing and annotation.</title>
        <authorList>
            <consortium name="The Broad Institute Genomics Platform"/>
            <consortium name="The Broad Institute Genome Sequencing Center for Infectious Disease"/>
            <person name="Wu L."/>
            <person name="Ma J."/>
        </authorList>
    </citation>
    <scope>NUCLEOTIDE SEQUENCE [LARGE SCALE GENOMIC DNA]</scope>
    <source>
        <strain evidence="10">KCTC 42217</strain>
    </source>
</reference>
<keyword evidence="5" id="KW-0378">Hydrolase</keyword>
<keyword evidence="10" id="KW-1185">Reference proteome</keyword>
<gene>
    <name evidence="9" type="ORF">ACFSJU_05280</name>
</gene>
<dbReference type="PRINTS" id="PR00862">
    <property type="entry name" value="PROLIGOPTASE"/>
</dbReference>
<dbReference type="Pfam" id="PF00326">
    <property type="entry name" value="Peptidase_S9"/>
    <property type="match status" value="1"/>
</dbReference>
<evidence type="ECO:0000256" key="6">
    <source>
        <dbReference type="ARBA" id="ARBA00022825"/>
    </source>
</evidence>